<feature type="region of interest" description="Disordered" evidence="2">
    <location>
        <begin position="318"/>
        <end position="402"/>
    </location>
</feature>
<evidence type="ECO:0000313" key="4">
    <source>
        <dbReference type="EMBL" id="SLM35094.1"/>
    </source>
</evidence>
<dbReference type="InterPro" id="IPR021109">
    <property type="entry name" value="Peptidase_aspartic_dom_sf"/>
</dbReference>
<reference evidence="5" key="1">
    <citation type="submission" date="2017-03" db="EMBL/GenBank/DDBJ databases">
        <authorList>
            <person name="Sharma R."/>
            <person name="Thines M."/>
        </authorList>
    </citation>
    <scope>NUCLEOTIDE SEQUENCE [LARGE SCALE GENOMIC DNA]</scope>
</reference>
<feature type="domain" description="C2H2-type" evidence="3">
    <location>
        <begin position="464"/>
        <end position="487"/>
    </location>
</feature>
<feature type="compositionally biased region" description="Low complexity" evidence="2">
    <location>
        <begin position="354"/>
        <end position="365"/>
    </location>
</feature>
<feature type="compositionally biased region" description="Polar residues" evidence="2">
    <location>
        <begin position="385"/>
        <end position="397"/>
    </location>
</feature>
<dbReference type="CDD" id="cd00303">
    <property type="entry name" value="retropepsin_like"/>
    <property type="match status" value="1"/>
</dbReference>
<proteinExistence type="predicted"/>
<dbReference type="PROSITE" id="PS50157">
    <property type="entry name" value="ZINC_FINGER_C2H2_2"/>
    <property type="match status" value="1"/>
</dbReference>
<organism evidence="4 5">
    <name type="scientific">Lasallia pustulata</name>
    <dbReference type="NCBI Taxonomy" id="136370"/>
    <lineage>
        <taxon>Eukaryota</taxon>
        <taxon>Fungi</taxon>
        <taxon>Dikarya</taxon>
        <taxon>Ascomycota</taxon>
        <taxon>Pezizomycotina</taxon>
        <taxon>Lecanoromycetes</taxon>
        <taxon>OSLEUM clade</taxon>
        <taxon>Umbilicariomycetidae</taxon>
        <taxon>Umbilicariales</taxon>
        <taxon>Umbilicariaceae</taxon>
        <taxon>Lasallia</taxon>
    </lineage>
</organism>
<evidence type="ECO:0000256" key="2">
    <source>
        <dbReference type="SAM" id="MobiDB-lite"/>
    </source>
</evidence>
<feature type="compositionally biased region" description="Polar residues" evidence="2">
    <location>
        <begin position="341"/>
        <end position="353"/>
    </location>
</feature>
<evidence type="ECO:0000313" key="5">
    <source>
        <dbReference type="Proteomes" id="UP000192927"/>
    </source>
</evidence>
<protein>
    <submittedName>
        <fullName evidence="4">Probable transposable element</fullName>
    </submittedName>
</protein>
<evidence type="ECO:0000256" key="1">
    <source>
        <dbReference type="PROSITE-ProRule" id="PRU00042"/>
    </source>
</evidence>
<dbReference type="SUPFAM" id="SSF56672">
    <property type="entry name" value="DNA/RNA polymerases"/>
    <property type="match status" value="1"/>
</dbReference>
<dbReference type="EMBL" id="FWEW01000531">
    <property type="protein sequence ID" value="SLM35094.1"/>
    <property type="molecule type" value="Genomic_DNA"/>
</dbReference>
<keyword evidence="1" id="KW-0863">Zinc-finger</keyword>
<dbReference type="PROSITE" id="PS00028">
    <property type="entry name" value="ZINC_FINGER_C2H2_1"/>
    <property type="match status" value="1"/>
</dbReference>
<keyword evidence="1" id="KW-0862">Zinc</keyword>
<dbReference type="Gene3D" id="2.40.70.10">
    <property type="entry name" value="Acid Proteases"/>
    <property type="match status" value="1"/>
</dbReference>
<evidence type="ECO:0000259" key="3">
    <source>
        <dbReference type="PROSITE" id="PS50157"/>
    </source>
</evidence>
<feature type="compositionally biased region" description="Polar residues" evidence="2">
    <location>
        <begin position="318"/>
        <end position="332"/>
    </location>
</feature>
<accession>A0A1W5CW34</accession>
<keyword evidence="1" id="KW-0479">Metal-binding</keyword>
<dbReference type="GO" id="GO:0008270">
    <property type="term" value="F:zinc ion binding"/>
    <property type="evidence" value="ECO:0007669"/>
    <property type="project" value="UniProtKB-KW"/>
</dbReference>
<keyword evidence="5" id="KW-1185">Reference proteome</keyword>
<name>A0A1W5CW34_9LECA</name>
<sequence length="921" mass="103210">MPNSEQTGPTRQGFTNDQQQELAEIIAQTVATTLAAQQPSINCGQGSTQQGEQASELGATDNGGTRGCVTFRAKDIGYFEPQANAIEDVIVKDQDMIYRNVFSFTNRVRVKATSVKSSLVHQNLDICLLGQADKWYTEELSHIQRLGLRADTNGVEEWCRALEQCFRDPPGKSLAMLEMTRYSVDNARKNREPASYVQSIVVNGRNAVIATTDYAQTTVAQFIEQLNSRKYVWFDIYGRNRGHTAMHQRDRECDNQGPRSEGNRNGQYGSFCLNFPSQTPYQSSYQSQFQFPNRQPSFFPLNSLSQGFSQTSFPFCPINQNPPSSNTYQQRPTGIGMVQPQAPTGSNQCQPLQSTPGNTNSNPNPYRGAYQNQTGQYRPNYPRPNYTQPSHPQSTKAYHSEATDRLSQFDDYENDYYNNGRFEQGDSWANYAIDEDRAFDEICKEAPEANEDVDAHQTIAQASYHCCRCPESFSSNNALHKHVRSSHNPAAIKQTPTSTQNAEIKPIYITAPSLLTTTMTSNEKFVRSNTTLVSAKGYGFRGWHYATIQARLSQHGQTTSICLDTGCTASLIDRGFLNEHVPGAEIKKMASPMKVRGLGSSSHAAGDYVELDLYLPADHDRTAVIRREIHVVDDLKANILIGTDILVPEQINMLLSQRKAVIGSCQNVELDLNITTLPNQTNRLLLSNDQTIIPAYGSTIVQIKPLHGLPTDQDLLFEPECKLADTYAYTSIVDHTLTIIEVRNDSDRAVTLPRHTPLGRIIEYEADGCFLAYPGLINRAPQPPITLRPPPPSNRSSFYKTELQYMEEDNGNVADVPEEEWMEILLLENWQELYKPGQAKVYPLGVKDRKIVDEAFDKLHDQGRMVWTAQSTPFIYPCFVIWKNTPNGRKGRVVVDIQALNQITMPDAYPVPSQADILAVV</sequence>
<dbReference type="Gene3D" id="3.10.10.10">
    <property type="entry name" value="HIV Type 1 Reverse Transcriptase, subunit A, domain 1"/>
    <property type="match status" value="1"/>
</dbReference>
<dbReference type="InterPro" id="IPR013087">
    <property type="entry name" value="Znf_C2H2_type"/>
</dbReference>
<feature type="region of interest" description="Disordered" evidence="2">
    <location>
        <begin position="247"/>
        <end position="269"/>
    </location>
</feature>
<dbReference type="AlphaFoldDB" id="A0A1W5CW34"/>
<dbReference type="InterPro" id="IPR043502">
    <property type="entry name" value="DNA/RNA_pol_sf"/>
</dbReference>
<dbReference type="Proteomes" id="UP000192927">
    <property type="component" value="Unassembled WGS sequence"/>
</dbReference>